<organism evidence="2 3">
    <name type="scientific">Suillus discolor</name>
    <dbReference type="NCBI Taxonomy" id="1912936"/>
    <lineage>
        <taxon>Eukaryota</taxon>
        <taxon>Fungi</taxon>
        <taxon>Dikarya</taxon>
        <taxon>Basidiomycota</taxon>
        <taxon>Agaricomycotina</taxon>
        <taxon>Agaricomycetes</taxon>
        <taxon>Agaricomycetidae</taxon>
        <taxon>Boletales</taxon>
        <taxon>Suillineae</taxon>
        <taxon>Suillaceae</taxon>
        <taxon>Suillus</taxon>
    </lineage>
</organism>
<feature type="region of interest" description="Disordered" evidence="1">
    <location>
        <begin position="95"/>
        <end position="117"/>
    </location>
</feature>
<feature type="compositionally biased region" description="Basic and acidic residues" evidence="1">
    <location>
        <begin position="14"/>
        <end position="26"/>
    </location>
</feature>
<evidence type="ECO:0000256" key="1">
    <source>
        <dbReference type="SAM" id="MobiDB-lite"/>
    </source>
</evidence>
<feature type="compositionally biased region" description="Low complexity" evidence="1">
    <location>
        <begin position="41"/>
        <end position="50"/>
    </location>
</feature>
<feature type="region of interest" description="Disordered" evidence="1">
    <location>
        <begin position="1"/>
        <end position="72"/>
    </location>
</feature>
<evidence type="ECO:0000313" key="2">
    <source>
        <dbReference type="EMBL" id="KAG2098001.1"/>
    </source>
</evidence>
<reference evidence="2" key="1">
    <citation type="journal article" date="2020" name="New Phytol.">
        <title>Comparative genomics reveals dynamic genome evolution in host specialist ectomycorrhizal fungi.</title>
        <authorList>
            <person name="Lofgren L.A."/>
            <person name="Nguyen N.H."/>
            <person name="Vilgalys R."/>
            <person name="Ruytinx J."/>
            <person name="Liao H.L."/>
            <person name="Branco S."/>
            <person name="Kuo A."/>
            <person name="LaButti K."/>
            <person name="Lipzen A."/>
            <person name="Andreopoulos W."/>
            <person name="Pangilinan J."/>
            <person name="Riley R."/>
            <person name="Hundley H."/>
            <person name="Na H."/>
            <person name="Barry K."/>
            <person name="Grigoriev I.V."/>
            <person name="Stajich J.E."/>
            <person name="Kennedy P.G."/>
        </authorList>
    </citation>
    <scope>NUCLEOTIDE SEQUENCE</scope>
    <source>
        <strain evidence="2">FC423</strain>
    </source>
</reference>
<evidence type="ECO:0000313" key="3">
    <source>
        <dbReference type="Proteomes" id="UP000823399"/>
    </source>
</evidence>
<accession>A0A9P7F094</accession>
<comment type="caution">
    <text evidence="2">The sequence shown here is derived from an EMBL/GenBank/DDBJ whole genome shotgun (WGS) entry which is preliminary data.</text>
</comment>
<protein>
    <submittedName>
        <fullName evidence="2">Uncharacterized protein</fullName>
    </submittedName>
</protein>
<proteinExistence type="predicted"/>
<dbReference type="EMBL" id="JABBWM010000063">
    <property type="protein sequence ID" value="KAG2098001.1"/>
    <property type="molecule type" value="Genomic_DNA"/>
</dbReference>
<dbReference type="OrthoDB" id="10466029at2759"/>
<keyword evidence="3" id="KW-1185">Reference proteome</keyword>
<dbReference type="Proteomes" id="UP000823399">
    <property type="component" value="Unassembled WGS sequence"/>
</dbReference>
<dbReference type="AlphaFoldDB" id="A0A9P7F094"/>
<name>A0A9P7F094_9AGAM</name>
<gene>
    <name evidence="2" type="ORF">F5147DRAFT_777864</name>
</gene>
<dbReference type="GeneID" id="64704301"/>
<dbReference type="RefSeq" id="XP_041288759.1">
    <property type="nucleotide sequence ID" value="XM_041442042.1"/>
</dbReference>
<sequence>MARMKKRMTGDVVMRCDEYNNGKNEEIANTPIAQPDDTEGDQQQQQLQPSTPDPFPASQIPSIHSRLNDSNTNVIHRHTASRQVMNTCKRLFIQAPTKCPHRPPNPNPQTPDHSQASPFNSWSPCFVASSSRVVDISVYYNASLIFSKLD</sequence>